<dbReference type="PANTHER" id="PTHR35004:SF8">
    <property type="entry name" value="TRANSPOSASE RV3428C-RELATED"/>
    <property type="match status" value="1"/>
</dbReference>
<dbReference type="EMBL" id="MBQD01000027">
    <property type="protein sequence ID" value="OCL30912.1"/>
    <property type="molecule type" value="Genomic_DNA"/>
</dbReference>
<organism evidence="1 2">
    <name type="scientific">Tessaracoccus lapidicaptus</name>
    <dbReference type="NCBI Taxonomy" id="1427523"/>
    <lineage>
        <taxon>Bacteria</taxon>
        <taxon>Bacillati</taxon>
        <taxon>Actinomycetota</taxon>
        <taxon>Actinomycetes</taxon>
        <taxon>Propionibacteriales</taxon>
        <taxon>Propionibacteriaceae</taxon>
        <taxon>Tessaracoccus</taxon>
    </lineage>
</organism>
<evidence type="ECO:0000313" key="2">
    <source>
        <dbReference type="Proteomes" id="UP000093501"/>
    </source>
</evidence>
<protein>
    <submittedName>
        <fullName evidence="1">Uncharacterized protein</fullName>
    </submittedName>
</protein>
<proteinExistence type="predicted"/>
<name>A0A1C0AGV1_9ACTN</name>
<sequence length="169" mass="18528">MHAAIARRLGISRTTVVKAVASTSPPVYVRRPSETSFVVVEPRVKALLAATPDMPATVLAERVGWTGSITWFRENVARLRPEQQRVDPADRLEWEAGDAAQCDLWFPPRKIPLEDAAACLLPVPDHRRTGARHRGFHACTAEGGGIAPGTSTPPITPSRRDVTMRQVCF</sequence>
<comment type="caution">
    <text evidence="1">The sequence shown here is derived from an EMBL/GenBank/DDBJ whole genome shotgun (WGS) entry which is preliminary data.</text>
</comment>
<reference evidence="2" key="1">
    <citation type="submission" date="2016-07" db="EMBL/GenBank/DDBJ databases">
        <authorList>
            <person name="Florea S."/>
            <person name="Webb J.S."/>
            <person name="Jaromczyk J."/>
            <person name="Schardl C.L."/>
        </authorList>
    </citation>
    <scope>NUCLEOTIDE SEQUENCE [LARGE SCALE GENOMIC DNA]</scope>
    <source>
        <strain evidence="2">IPBSL-7</strain>
    </source>
</reference>
<accession>A0A1C0AGV1</accession>
<keyword evidence="2" id="KW-1185">Reference proteome</keyword>
<dbReference type="PANTHER" id="PTHR35004">
    <property type="entry name" value="TRANSPOSASE RV3428C-RELATED"/>
    <property type="match status" value="1"/>
</dbReference>
<gene>
    <name evidence="1" type="ORF">BCR15_10640</name>
</gene>
<dbReference type="Proteomes" id="UP000093501">
    <property type="component" value="Unassembled WGS sequence"/>
</dbReference>
<dbReference type="AlphaFoldDB" id="A0A1C0AGV1"/>
<evidence type="ECO:0000313" key="1">
    <source>
        <dbReference type="EMBL" id="OCL30912.1"/>
    </source>
</evidence>